<evidence type="ECO:0000256" key="2">
    <source>
        <dbReference type="ARBA" id="ARBA00022723"/>
    </source>
</evidence>
<dbReference type="EMBL" id="UYSG01001503">
    <property type="protein sequence ID" value="VDL45129.1"/>
    <property type="molecule type" value="Genomic_DNA"/>
</dbReference>
<dbReference type="GO" id="GO:0045893">
    <property type="term" value="P:positive regulation of DNA-templated transcription"/>
    <property type="evidence" value="ECO:0007669"/>
    <property type="project" value="TreeGrafter"/>
</dbReference>
<feature type="region of interest" description="Disordered" evidence="7">
    <location>
        <begin position="57"/>
        <end position="206"/>
    </location>
</feature>
<dbReference type="SMART" id="SM00249">
    <property type="entry name" value="PHD"/>
    <property type="match status" value="1"/>
</dbReference>
<accession>A0A0R3SGY3</accession>
<dbReference type="Proteomes" id="UP000274504">
    <property type="component" value="Unassembled WGS sequence"/>
</dbReference>
<evidence type="ECO:0000313" key="11">
    <source>
        <dbReference type="WBParaSite" id="HDID_0000419101-mRNA-1"/>
    </source>
</evidence>
<evidence type="ECO:0000256" key="1">
    <source>
        <dbReference type="ARBA" id="ARBA00004123"/>
    </source>
</evidence>
<evidence type="ECO:0000256" key="7">
    <source>
        <dbReference type="SAM" id="MobiDB-lite"/>
    </source>
</evidence>
<dbReference type="OrthoDB" id="436852at2759"/>
<dbReference type="InterPro" id="IPR011011">
    <property type="entry name" value="Znf_FYVE_PHD"/>
</dbReference>
<dbReference type="InterPro" id="IPR013083">
    <property type="entry name" value="Znf_RING/FYVE/PHD"/>
</dbReference>
<comment type="subcellular location">
    <subcellularLocation>
        <location evidence="1">Nucleus</location>
    </subcellularLocation>
</comment>
<proteinExistence type="predicted"/>
<dbReference type="WBParaSite" id="HDID_0000419101-mRNA-1">
    <property type="protein sequence ID" value="HDID_0000419101-mRNA-1"/>
    <property type="gene ID" value="HDID_0000419101"/>
</dbReference>
<dbReference type="SUPFAM" id="SSF57903">
    <property type="entry name" value="FYVE/PHD zinc finger"/>
    <property type="match status" value="1"/>
</dbReference>
<gene>
    <name evidence="9" type="ORF">HDID_LOCUS4189</name>
</gene>
<dbReference type="GO" id="GO:0008270">
    <property type="term" value="F:zinc ion binding"/>
    <property type="evidence" value="ECO:0007669"/>
    <property type="project" value="UniProtKB-KW"/>
</dbReference>
<dbReference type="InterPro" id="IPR001965">
    <property type="entry name" value="Znf_PHD"/>
</dbReference>
<evidence type="ECO:0000259" key="8">
    <source>
        <dbReference type="PROSITE" id="PS50016"/>
    </source>
</evidence>
<feature type="compositionally biased region" description="Basic residues" evidence="7">
    <location>
        <begin position="159"/>
        <end position="173"/>
    </location>
</feature>
<feature type="compositionally biased region" description="Low complexity" evidence="7">
    <location>
        <begin position="134"/>
        <end position="145"/>
    </location>
</feature>
<dbReference type="STRING" id="6216.A0A0R3SGY3"/>
<dbReference type="Gene3D" id="3.30.40.10">
    <property type="entry name" value="Zinc/RING finger domain, C3HC4 (zinc finger)"/>
    <property type="match status" value="1"/>
</dbReference>
<dbReference type="GO" id="GO:0048188">
    <property type="term" value="C:Set1C/COMPASS complex"/>
    <property type="evidence" value="ECO:0007669"/>
    <property type="project" value="InterPro"/>
</dbReference>
<evidence type="ECO:0000256" key="5">
    <source>
        <dbReference type="ARBA" id="ARBA00023242"/>
    </source>
</evidence>
<dbReference type="InterPro" id="IPR019787">
    <property type="entry name" value="Znf_PHD-finger"/>
</dbReference>
<dbReference type="PANTHER" id="PTHR46174">
    <property type="entry name" value="CXXC-TYPE ZINC FINGER PROTEIN 1"/>
    <property type="match status" value="1"/>
</dbReference>
<feature type="domain" description="PHD-type" evidence="8">
    <location>
        <begin position="203"/>
        <end position="256"/>
    </location>
</feature>
<keyword evidence="4" id="KW-0862">Zinc</keyword>
<reference evidence="11" key="1">
    <citation type="submission" date="2017-02" db="UniProtKB">
        <authorList>
            <consortium name="WormBaseParasite"/>
        </authorList>
    </citation>
    <scope>IDENTIFICATION</scope>
</reference>
<sequence>VSGGVTLKNGDIVCFGHLNGANLKPGDGVVPFFSDLKYQASFPIAFVGPTKQVAAAISKAPDSHSDRLAGGKRPNKSPTGSSHDVKKGVSKATPSRHMKSEDESLKSEQEEEESDEDLMDRLAKRKSVPPPAPASSSKKAPVSKSNGAKRHAASPPPSKKSKTHHSSSKKPRGKASSDEDSIDDDMGSPVNEEVHHIAGEDDQEECSARVCKKPTGPSIDWIQCDKCTKWYHQICLNLTAAEANVEKYFCPSCVKKR</sequence>
<keyword evidence="2" id="KW-0479">Metal-binding</keyword>
<dbReference type="PROSITE" id="PS50016">
    <property type="entry name" value="ZF_PHD_2"/>
    <property type="match status" value="1"/>
</dbReference>
<reference evidence="9 10" key="2">
    <citation type="submission" date="2018-11" db="EMBL/GenBank/DDBJ databases">
        <authorList>
            <consortium name="Pathogen Informatics"/>
        </authorList>
    </citation>
    <scope>NUCLEOTIDE SEQUENCE [LARGE SCALE GENOMIC DNA]</scope>
</reference>
<organism evidence="11">
    <name type="scientific">Hymenolepis diminuta</name>
    <name type="common">Rat tapeworm</name>
    <dbReference type="NCBI Taxonomy" id="6216"/>
    <lineage>
        <taxon>Eukaryota</taxon>
        <taxon>Metazoa</taxon>
        <taxon>Spiralia</taxon>
        <taxon>Lophotrochozoa</taxon>
        <taxon>Platyhelminthes</taxon>
        <taxon>Cestoda</taxon>
        <taxon>Eucestoda</taxon>
        <taxon>Cyclophyllidea</taxon>
        <taxon>Hymenolepididae</taxon>
        <taxon>Hymenolepis</taxon>
    </lineage>
</organism>
<evidence type="ECO:0000313" key="9">
    <source>
        <dbReference type="EMBL" id="VDL45129.1"/>
    </source>
</evidence>
<dbReference type="Pfam" id="PF00628">
    <property type="entry name" value="PHD"/>
    <property type="match status" value="1"/>
</dbReference>
<protein>
    <submittedName>
        <fullName evidence="11">PHD-type domain-containing protein</fullName>
    </submittedName>
</protein>
<evidence type="ECO:0000256" key="6">
    <source>
        <dbReference type="PROSITE-ProRule" id="PRU00146"/>
    </source>
</evidence>
<keyword evidence="3 6" id="KW-0863">Zinc-finger</keyword>
<feature type="compositionally biased region" description="Basic and acidic residues" evidence="7">
    <location>
        <begin position="98"/>
        <end position="108"/>
    </location>
</feature>
<dbReference type="InterPro" id="IPR037869">
    <property type="entry name" value="Spp1/CFP1"/>
</dbReference>
<dbReference type="AlphaFoldDB" id="A0A0R3SGY3"/>
<dbReference type="PANTHER" id="PTHR46174:SF1">
    <property type="entry name" value="CXXC-TYPE ZINC FINGER PROTEIN 1"/>
    <property type="match status" value="1"/>
</dbReference>
<evidence type="ECO:0000256" key="4">
    <source>
        <dbReference type="ARBA" id="ARBA00022833"/>
    </source>
</evidence>
<name>A0A0R3SGY3_HYMDI</name>
<keyword evidence="5" id="KW-0539">Nucleus</keyword>
<evidence type="ECO:0000256" key="3">
    <source>
        <dbReference type="ARBA" id="ARBA00022771"/>
    </source>
</evidence>
<dbReference type="CDD" id="cd15610">
    <property type="entry name" value="PHD3_KDM5A_like"/>
    <property type="match status" value="1"/>
</dbReference>
<evidence type="ECO:0000313" key="10">
    <source>
        <dbReference type="Proteomes" id="UP000274504"/>
    </source>
</evidence>
<feature type="compositionally biased region" description="Acidic residues" evidence="7">
    <location>
        <begin position="109"/>
        <end position="118"/>
    </location>
</feature>